<name>A0A5K1JYB1_9APHY</name>
<dbReference type="EMBL" id="LR726595">
    <property type="protein sequence ID" value="VWO97894.1"/>
    <property type="molecule type" value="Genomic_DNA"/>
</dbReference>
<evidence type="ECO:0000313" key="2">
    <source>
        <dbReference type="EMBL" id="VWO97894.1"/>
    </source>
</evidence>
<feature type="region of interest" description="Disordered" evidence="1">
    <location>
        <begin position="83"/>
        <end position="109"/>
    </location>
</feature>
<dbReference type="AlphaFoldDB" id="A0A5K1JYB1"/>
<feature type="region of interest" description="Disordered" evidence="1">
    <location>
        <begin position="21"/>
        <end position="49"/>
    </location>
</feature>
<protein>
    <submittedName>
        <fullName evidence="2">Cytochrome P450 3A13</fullName>
    </submittedName>
</protein>
<sequence length="109" mass="12119">MSFAFRRLCRELDKENIKNHGVLIGDQGSGGNGPRVREDATPTQEAETRAPVGLWRDCYDSTWLAGLKSDQVRRLDIIDEDFGLSLPHSDEEEDEEEEEAAPGAAMQTA</sequence>
<evidence type="ECO:0000256" key="1">
    <source>
        <dbReference type="SAM" id="MobiDB-lite"/>
    </source>
</evidence>
<accession>A0A5K1JYB1</accession>
<reference evidence="2" key="1">
    <citation type="submission" date="2019-10" db="EMBL/GenBank/DDBJ databases">
        <authorList>
            <person name="Nor Muhammad N."/>
        </authorList>
    </citation>
    <scope>NUCLEOTIDE SEQUENCE</scope>
</reference>
<organism evidence="2">
    <name type="scientific">Ganoderma boninense</name>
    <dbReference type="NCBI Taxonomy" id="34458"/>
    <lineage>
        <taxon>Eukaryota</taxon>
        <taxon>Fungi</taxon>
        <taxon>Dikarya</taxon>
        <taxon>Basidiomycota</taxon>
        <taxon>Agaricomycotina</taxon>
        <taxon>Agaricomycetes</taxon>
        <taxon>Polyporales</taxon>
        <taxon>Polyporaceae</taxon>
        <taxon>Ganoderma</taxon>
    </lineage>
</organism>
<gene>
    <name evidence="2" type="primary">G2X6V8</name>
</gene>
<feature type="compositionally biased region" description="Acidic residues" evidence="1">
    <location>
        <begin position="90"/>
        <end position="100"/>
    </location>
</feature>
<proteinExistence type="predicted"/>